<keyword evidence="2" id="KW-0843">Virulence</keyword>
<evidence type="ECO:0000256" key="5">
    <source>
        <dbReference type="SAM" id="SignalP"/>
    </source>
</evidence>
<evidence type="ECO:0000256" key="2">
    <source>
        <dbReference type="ARBA" id="ARBA00023026"/>
    </source>
</evidence>
<feature type="signal peptide" evidence="5">
    <location>
        <begin position="1"/>
        <end position="17"/>
    </location>
</feature>
<dbReference type="EMBL" id="VJMH01006906">
    <property type="protein sequence ID" value="KAF0687492.1"/>
    <property type="molecule type" value="Genomic_DNA"/>
</dbReference>
<evidence type="ECO:0000313" key="9">
    <source>
        <dbReference type="EMBL" id="VFT81033.1"/>
    </source>
</evidence>
<organism evidence="9 11">
    <name type="scientific">Aphanomyces stellatus</name>
    <dbReference type="NCBI Taxonomy" id="120398"/>
    <lineage>
        <taxon>Eukaryota</taxon>
        <taxon>Sar</taxon>
        <taxon>Stramenopiles</taxon>
        <taxon>Oomycota</taxon>
        <taxon>Saprolegniomycetes</taxon>
        <taxon>Saprolegniales</taxon>
        <taxon>Verrucalvaceae</taxon>
        <taxon>Aphanomyces</taxon>
    </lineage>
</organism>
<name>A0A485KEY3_9STRA</name>
<sequence>MKLGCFLATAISATVHAQSRIIGGDEVRDTRYDLYNARLVLGPNICSGVLIAPTVVLTAAHCFQNVRPSTKNLTAMIGAHFKNGTDDGDEFQYLREYHQAPALRCL</sequence>
<keyword evidence="3" id="KW-1015">Disulfide bond</keyword>
<proteinExistence type="predicted"/>
<dbReference type="Pfam" id="PF00089">
    <property type="entry name" value="Trypsin"/>
    <property type="match status" value="1"/>
</dbReference>
<evidence type="ECO:0000313" key="8">
    <source>
        <dbReference type="EMBL" id="KAF0714397.1"/>
    </source>
</evidence>
<gene>
    <name evidence="9" type="primary">Aste57867_3888</name>
    <name evidence="10" type="synonym">Aste57867_20764</name>
    <name evidence="8" type="ORF">As57867_003877</name>
    <name evidence="7" type="ORF">As57867_020696</name>
    <name evidence="10" type="ORF">ASTE57867_20764</name>
    <name evidence="9" type="ORF">ASTE57867_3888</name>
</gene>
<dbReference type="EMBL" id="CAADRA010000802">
    <property type="protein sequence ID" value="VFT81033.1"/>
    <property type="molecule type" value="Genomic_DNA"/>
</dbReference>
<evidence type="ECO:0000313" key="10">
    <source>
        <dbReference type="EMBL" id="VFT97443.1"/>
    </source>
</evidence>
<reference evidence="9 11" key="1">
    <citation type="submission" date="2019-03" db="EMBL/GenBank/DDBJ databases">
        <authorList>
            <person name="Gaulin E."/>
            <person name="Dumas B."/>
        </authorList>
    </citation>
    <scope>NUCLEOTIDE SEQUENCE [LARGE SCALE GENOMIC DNA]</scope>
    <source>
        <strain evidence="9">CBS 568.67</strain>
    </source>
</reference>
<keyword evidence="1 5" id="KW-0732">Signal</keyword>
<dbReference type="InterPro" id="IPR009003">
    <property type="entry name" value="Peptidase_S1_PA"/>
</dbReference>
<dbReference type="OrthoDB" id="126896at2759"/>
<keyword evidence="11" id="KW-1185">Reference proteome</keyword>
<evidence type="ECO:0000313" key="7">
    <source>
        <dbReference type="EMBL" id="KAF0687492.1"/>
    </source>
</evidence>
<dbReference type="InterPro" id="IPR001254">
    <property type="entry name" value="Trypsin_dom"/>
</dbReference>
<evidence type="ECO:0000259" key="6">
    <source>
        <dbReference type="Pfam" id="PF00089"/>
    </source>
</evidence>
<dbReference type="InterPro" id="IPR043504">
    <property type="entry name" value="Peptidase_S1_PA_chymotrypsin"/>
</dbReference>
<dbReference type="GO" id="GO:0004252">
    <property type="term" value="F:serine-type endopeptidase activity"/>
    <property type="evidence" value="ECO:0007669"/>
    <property type="project" value="InterPro"/>
</dbReference>
<dbReference type="Proteomes" id="UP000332933">
    <property type="component" value="Unassembled WGS sequence"/>
</dbReference>
<evidence type="ECO:0000256" key="4">
    <source>
        <dbReference type="ARBA" id="ARBA00023180"/>
    </source>
</evidence>
<keyword evidence="4" id="KW-0325">Glycoprotein</keyword>
<dbReference type="PROSITE" id="PS00134">
    <property type="entry name" value="TRYPSIN_HIS"/>
    <property type="match status" value="1"/>
</dbReference>
<dbReference type="GO" id="GO:0006508">
    <property type="term" value="P:proteolysis"/>
    <property type="evidence" value="ECO:0007669"/>
    <property type="project" value="InterPro"/>
</dbReference>
<dbReference type="EMBL" id="CAADRA010006932">
    <property type="protein sequence ID" value="VFT97443.1"/>
    <property type="molecule type" value="Genomic_DNA"/>
</dbReference>
<protein>
    <submittedName>
        <fullName evidence="10">Aste57867_20764 protein</fullName>
    </submittedName>
    <submittedName>
        <fullName evidence="9">Aste57867_3888 protein</fullName>
    </submittedName>
</protein>
<evidence type="ECO:0000313" key="11">
    <source>
        <dbReference type="Proteomes" id="UP000332933"/>
    </source>
</evidence>
<feature type="domain" description="Peptidase S1" evidence="6">
    <location>
        <begin position="21"/>
        <end position="93"/>
    </location>
</feature>
<evidence type="ECO:0000256" key="1">
    <source>
        <dbReference type="ARBA" id="ARBA00022729"/>
    </source>
</evidence>
<dbReference type="InterPro" id="IPR018114">
    <property type="entry name" value="TRYPSIN_HIS"/>
</dbReference>
<dbReference type="EMBL" id="VJMH01000802">
    <property type="protein sequence ID" value="KAF0714397.1"/>
    <property type="molecule type" value="Genomic_DNA"/>
</dbReference>
<dbReference type="AlphaFoldDB" id="A0A485KEY3"/>
<accession>A0A485KEY3</accession>
<feature type="chain" id="PRO_5033436850" evidence="5">
    <location>
        <begin position="18"/>
        <end position="106"/>
    </location>
</feature>
<dbReference type="PANTHER" id="PTHR24276">
    <property type="entry name" value="POLYSERASE-RELATED"/>
    <property type="match status" value="1"/>
</dbReference>
<dbReference type="SUPFAM" id="SSF50494">
    <property type="entry name" value="Trypsin-like serine proteases"/>
    <property type="match status" value="1"/>
</dbReference>
<dbReference type="Gene3D" id="2.40.10.10">
    <property type="entry name" value="Trypsin-like serine proteases"/>
    <property type="match status" value="1"/>
</dbReference>
<reference evidence="7" key="2">
    <citation type="submission" date="2019-06" db="EMBL/GenBank/DDBJ databases">
        <title>Genomics analysis of Aphanomyces spp. identifies a new class of oomycete effector associated with host adaptation.</title>
        <authorList>
            <person name="Gaulin E."/>
        </authorList>
    </citation>
    <scope>NUCLEOTIDE SEQUENCE</scope>
    <source>
        <strain evidence="7">CBS 578.67</strain>
    </source>
</reference>
<evidence type="ECO:0000256" key="3">
    <source>
        <dbReference type="ARBA" id="ARBA00023157"/>
    </source>
</evidence>
<dbReference type="InterPro" id="IPR050430">
    <property type="entry name" value="Peptidase_S1"/>
</dbReference>
<dbReference type="PANTHER" id="PTHR24276:SF98">
    <property type="entry name" value="FI18310P1-RELATED"/>
    <property type="match status" value="1"/>
</dbReference>